<dbReference type="Gene3D" id="3.40.50.720">
    <property type="entry name" value="NAD(P)-binding Rossmann-like Domain"/>
    <property type="match status" value="1"/>
</dbReference>
<sequence>MTFLVTGARGQVGRHVLRGLVDAGLPVRAASRDATTLDLPAGVESVSVDLTAAETLDAALRGVTGVFLYTQRSGVEDFVTAARAAGVAHVVQLSSGFSAAPDADTNPIARLHLRVERALADSGLGHTVLRPGALAHNTLAWAESIRTRSAVALTHPDAHEAVIHPADIADVAVRVLATGAHQGETLTLTGPESLTARDQVAILADVLGRPITLTELTRDQALAQRPAAIPEPVLAVLLDTAASHVGVPAEITDVVGTITGHPARTFREWAVEHRAAFADPTASA</sequence>
<dbReference type="EMBL" id="JAMTCK010000004">
    <property type="protein sequence ID" value="MCP2165051.1"/>
    <property type="molecule type" value="Genomic_DNA"/>
</dbReference>
<protein>
    <submittedName>
        <fullName evidence="2">Uncharacterized conserved protein YbjT, contains NAD(P)-binding and DUF2867 domains</fullName>
    </submittedName>
</protein>
<dbReference type="InterPro" id="IPR016040">
    <property type="entry name" value="NAD(P)-bd_dom"/>
</dbReference>
<evidence type="ECO:0000313" key="3">
    <source>
        <dbReference type="Proteomes" id="UP001206128"/>
    </source>
</evidence>
<dbReference type="InterPro" id="IPR036291">
    <property type="entry name" value="NAD(P)-bd_dom_sf"/>
</dbReference>
<dbReference type="AlphaFoldDB" id="A0AAE3KE87"/>
<proteinExistence type="predicted"/>
<gene>
    <name evidence="2" type="ORF">LX83_001900</name>
</gene>
<dbReference type="PANTHER" id="PTHR43162">
    <property type="match status" value="1"/>
</dbReference>
<reference evidence="2" key="1">
    <citation type="submission" date="2022-06" db="EMBL/GenBank/DDBJ databases">
        <title>Genomic Encyclopedia of Archaeal and Bacterial Type Strains, Phase II (KMG-II): from individual species to whole genera.</title>
        <authorList>
            <person name="Goeker M."/>
        </authorList>
    </citation>
    <scope>NUCLEOTIDE SEQUENCE</scope>
    <source>
        <strain evidence="2">DSM 43935</strain>
    </source>
</reference>
<dbReference type="Pfam" id="PF13460">
    <property type="entry name" value="NAD_binding_10"/>
    <property type="match status" value="1"/>
</dbReference>
<evidence type="ECO:0000259" key="1">
    <source>
        <dbReference type="Pfam" id="PF13460"/>
    </source>
</evidence>
<name>A0AAE3KE87_9PSEU</name>
<dbReference type="RefSeq" id="WP_253769506.1">
    <property type="nucleotide sequence ID" value="NZ_JAMTCK010000004.1"/>
</dbReference>
<dbReference type="SUPFAM" id="SSF51735">
    <property type="entry name" value="NAD(P)-binding Rossmann-fold domains"/>
    <property type="match status" value="1"/>
</dbReference>
<feature type="domain" description="NAD(P)-binding" evidence="1">
    <location>
        <begin position="7"/>
        <end position="177"/>
    </location>
</feature>
<comment type="caution">
    <text evidence="2">The sequence shown here is derived from an EMBL/GenBank/DDBJ whole genome shotgun (WGS) entry which is preliminary data.</text>
</comment>
<accession>A0AAE3KE87</accession>
<dbReference type="PANTHER" id="PTHR43162:SF1">
    <property type="entry name" value="PRESTALK A DIFFERENTIATION PROTEIN A"/>
    <property type="match status" value="1"/>
</dbReference>
<keyword evidence="3" id="KW-1185">Reference proteome</keyword>
<evidence type="ECO:0000313" key="2">
    <source>
        <dbReference type="EMBL" id="MCP2165051.1"/>
    </source>
</evidence>
<organism evidence="2 3">
    <name type="scientific">Goodfellowiella coeruleoviolacea</name>
    <dbReference type="NCBI Taxonomy" id="334858"/>
    <lineage>
        <taxon>Bacteria</taxon>
        <taxon>Bacillati</taxon>
        <taxon>Actinomycetota</taxon>
        <taxon>Actinomycetes</taxon>
        <taxon>Pseudonocardiales</taxon>
        <taxon>Pseudonocardiaceae</taxon>
        <taxon>Goodfellowiella</taxon>
    </lineage>
</organism>
<dbReference type="InterPro" id="IPR051604">
    <property type="entry name" value="Ergot_Alk_Oxidoreductase"/>
</dbReference>
<dbReference type="Proteomes" id="UP001206128">
    <property type="component" value="Unassembled WGS sequence"/>
</dbReference>